<evidence type="ECO:0000256" key="4">
    <source>
        <dbReference type="ARBA" id="ARBA00022729"/>
    </source>
</evidence>
<evidence type="ECO:0000313" key="6">
    <source>
        <dbReference type="EMBL" id="MEJ8846147.1"/>
    </source>
</evidence>
<proteinExistence type="inferred from homology"/>
<gene>
    <name evidence="6" type="ORF">WKW82_05790</name>
</gene>
<sequence>MRHQLNRRQILSGSAALAGTVLLPRFAHAAEFEFKIASDTPASHPCNVRTLEAVARIKEETSGRVDIKLFPNNQLGGGPDMLNQLRSGALDFFMYSTQLVAPLVPGAALPGVGFAFKDTATALAAMDGDVGAHLRKQIEKAGLITMPKVWTSGFRQVTSSTGPIRTPADFDNFKIRVPASPMWVSLFKSFGASPTAINFAELYTSLQTKVVNGQENPLVILDTNRLYEVQQYCTLTNHMWDGYWVLGNRKSFARLAPDLQAIVSKNFDRSALDQRTDMANQDASLRQSLTTKGLKFNEIDVAPFRAKLKQAGYYAEWKEKFGAEAWTLLEKYAGQLS</sequence>
<comment type="subcellular location">
    <subcellularLocation>
        <location evidence="1">Cell envelope</location>
    </subcellularLocation>
</comment>
<feature type="signal peptide" evidence="5">
    <location>
        <begin position="1"/>
        <end position="29"/>
    </location>
</feature>
<dbReference type="Pfam" id="PF03480">
    <property type="entry name" value="DctP"/>
    <property type="match status" value="1"/>
</dbReference>
<keyword evidence="4 5" id="KW-0732">Signal</keyword>
<evidence type="ECO:0000256" key="2">
    <source>
        <dbReference type="ARBA" id="ARBA00009023"/>
    </source>
</evidence>
<keyword evidence="7" id="KW-1185">Reference proteome</keyword>
<dbReference type="PROSITE" id="PS51318">
    <property type="entry name" value="TAT"/>
    <property type="match status" value="1"/>
</dbReference>
<dbReference type="PANTHER" id="PTHR33376">
    <property type="match status" value="1"/>
</dbReference>
<evidence type="ECO:0000313" key="7">
    <source>
        <dbReference type="Proteomes" id="UP001385892"/>
    </source>
</evidence>
<comment type="similarity">
    <text evidence="2">Belongs to the bacterial solute-binding protein 7 family.</text>
</comment>
<dbReference type="PANTHER" id="PTHR33376:SF4">
    <property type="entry name" value="SIALIC ACID-BINDING PERIPLASMIC PROTEIN SIAP"/>
    <property type="match status" value="1"/>
</dbReference>
<dbReference type="Gene3D" id="3.40.190.170">
    <property type="entry name" value="Bacterial extracellular solute-binding protein, family 7"/>
    <property type="match status" value="1"/>
</dbReference>
<dbReference type="InterPro" id="IPR038404">
    <property type="entry name" value="TRAP_DctP_sf"/>
</dbReference>
<dbReference type="EMBL" id="JBBKZT010000002">
    <property type="protein sequence ID" value="MEJ8846147.1"/>
    <property type="molecule type" value="Genomic_DNA"/>
</dbReference>
<dbReference type="CDD" id="cd13603">
    <property type="entry name" value="PBP2_TRAP_Siap_TeaA_like"/>
    <property type="match status" value="1"/>
</dbReference>
<evidence type="ECO:0000256" key="5">
    <source>
        <dbReference type="SAM" id="SignalP"/>
    </source>
</evidence>
<reference evidence="6 7" key="1">
    <citation type="submission" date="2024-03" db="EMBL/GenBank/DDBJ databases">
        <title>Novel species of the genus Variovorax.</title>
        <authorList>
            <person name="Liu Q."/>
            <person name="Xin Y.-H."/>
        </authorList>
    </citation>
    <scope>NUCLEOTIDE SEQUENCE [LARGE SCALE GENOMIC DNA]</scope>
    <source>
        <strain evidence="6 7">KACC 18900</strain>
    </source>
</reference>
<protein>
    <submittedName>
        <fullName evidence="6">TRAP transporter substrate-binding protein</fullName>
    </submittedName>
</protein>
<evidence type="ECO:0000256" key="1">
    <source>
        <dbReference type="ARBA" id="ARBA00004196"/>
    </source>
</evidence>
<dbReference type="RefSeq" id="WP_340341295.1">
    <property type="nucleotide sequence ID" value="NZ_JBBKZT010000002.1"/>
</dbReference>
<accession>A0ABU8WF63</accession>
<dbReference type="InterPro" id="IPR006311">
    <property type="entry name" value="TAT_signal"/>
</dbReference>
<dbReference type="InterPro" id="IPR018389">
    <property type="entry name" value="DctP_fam"/>
</dbReference>
<organism evidence="6 7">
    <name type="scientific">Variovorax rhizosphaerae</name>
    <dbReference type="NCBI Taxonomy" id="1836200"/>
    <lineage>
        <taxon>Bacteria</taxon>
        <taxon>Pseudomonadati</taxon>
        <taxon>Pseudomonadota</taxon>
        <taxon>Betaproteobacteria</taxon>
        <taxon>Burkholderiales</taxon>
        <taxon>Comamonadaceae</taxon>
        <taxon>Variovorax</taxon>
    </lineage>
</organism>
<dbReference type="InterPro" id="IPR004682">
    <property type="entry name" value="TRAP_DctP"/>
</dbReference>
<dbReference type="NCBIfam" id="TIGR00787">
    <property type="entry name" value="dctP"/>
    <property type="match status" value="1"/>
</dbReference>
<dbReference type="Proteomes" id="UP001385892">
    <property type="component" value="Unassembled WGS sequence"/>
</dbReference>
<name>A0ABU8WF63_9BURK</name>
<feature type="chain" id="PRO_5046631131" evidence="5">
    <location>
        <begin position="30"/>
        <end position="337"/>
    </location>
</feature>
<evidence type="ECO:0000256" key="3">
    <source>
        <dbReference type="ARBA" id="ARBA00022448"/>
    </source>
</evidence>
<dbReference type="PIRSF" id="PIRSF006470">
    <property type="entry name" value="DctB"/>
    <property type="match status" value="1"/>
</dbReference>
<keyword evidence="3" id="KW-0813">Transport</keyword>
<dbReference type="NCBIfam" id="NF037995">
    <property type="entry name" value="TRAP_S1"/>
    <property type="match status" value="1"/>
</dbReference>
<comment type="caution">
    <text evidence="6">The sequence shown here is derived from an EMBL/GenBank/DDBJ whole genome shotgun (WGS) entry which is preliminary data.</text>
</comment>